<dbReference type="Gene3D" id="3.30.420.10">
    <property type="entry name" value="Ribonuclease H-like superfamily/Ribonuclease H"/>
    <property type="match status" value="1"/>
</dbReference>
<evidence type="ECO:0000259" key="11">
    <source>
        <dbReference type="PROSITE" id="PS50879"/>
    </source>
</evidence>
<dbReference type="GO" id="GO:0043137">
    <property type="term" value="P:DNA replication, removal of RNA primer"/>
    <property type="evidence" value="ECO:0007669"/>
    <property type="project" value="TreeGrafter"/>
</dbReference>
<dbReference type="Gene3D" id="3.40.50.450">
    <property type="match status" value="1"/>
</dbReference>
<keyword evidence="10" id="KW-0460">Magnesium</keyword>
<dbReference type="PROSITE" id="PS50879">
    <property type="entry name" value="RNASE_H_1"/>
    <property type="match status" value="1"/>
</dbReference>
<evidence type="ECO:0000256" key="2">
    <source>
        <dbReference type="ARBA" id="ARBA00001946"/>
    </source>
</evidence>
<sequence>MVTDVFTDGACLGNPGPGGWAFVVDQGPWSSGFESHTTNQRMELTAASAAVQALEGPLRVHSDSTYVVNCFVQEWWKGWLQRGWKNSKKEPVKNRDLWEPFIELVNARGDIEFVWVKGHSGHRLNDAADQLATTAAAHQEHQSGGIFTDAIVRGLERDDPLSTSANENGPNDGVHTVAIFGHRPPELGGYGENSTTMSVRRRLIDLLRAKLEMYPDLQVMTGLGLGVEMLAAEAAAAAAVPYVAVIAFEGMDRRWPDATQKRYSELLAGARSVITVNSSEPRTTAEFAKTMGRRDDKILTHADEAVLVRTGDDRTLGDLQRKLEKLLEEDVWIMDPQ</sequence>
<dbReference type="AlphaFoldDB" id="A0A381PAB4"/>
<evidence type="ECO:0000256" key="3">
    <source>
        <dbReference type="ARBA" id="ARBA00005300"/>
    </source>
</evidence>
<keyword evidence="6" id="KW-0540">Nuclease</keyword>
<keyword evidence="7" id="KW-0479">Metal-binding</keyword>
<dbReference type="PANTHER" id="PTHR10642">
    <property type="entry name" value="RIBONUCLEASE H1"/>
    <property type="match status" value="1"/>
</dbReference>
<evidence type="ECO:0000256" key="7">
    <source>
        <dbReference type="ARBA" id="ARBA00022723"/>
    </source>
</evidence>
<dbReference type="EMBL" id="UINC01000927">
    <property type="protein sequence ID" value="SUZ63911.1"/>
    <property type="molecule type" value="Genomic_DNA"/>
</dbReference>
<dbReference type="InterPro" id="IPR002156">
    <property type="entry name" value="RNaseH_domain"/>
</dbReference>
<evidence type="ECO:0000256" key="6">
    <source>
        <dbReference type="ARBA" id="ARBA00022722"/>
    </source>
</evidence>
<dbReference type="InterPro" id="IPR050092">
    <property type="entry name" value="RNase_H"/>
</dbReference>
<evidence type="ECO:0000256" key="9">
    <source>
        <dbReference type="ARBA" id="ARBA00022801"/>
    </source>
</evidence>
<dbReference type="SUPFAM" id="SSF53098">
    <property type="entry name" value="Ribonuclease H-like"/>
    <property type="match status" value="1"/>
</dbReference>
<accession>A0A381PAB4</accession>
<dbReference type="GO" id="GO:0046872">
    <property type="term" value="F:metal ion binding"/>
    <property type="evidence" value="ECO:0007669"/>
    <property type="project" value="UniProtKB-KW"/>
</dbReference>
<comment type="subunit">
    <text evidence="4">Monomer.</text>
</comment>
<dbReference type="InterPro" id="IPR010697">
    <property type="entry name" value="YspA"/>
</dbReference>
<keyword evidence="8" id="KW-0255">Endonuclease</keyword>
<dbReference type="InterPro" id="IPR012337">
    <property type="entry name" value="RNaseH-like_sf"/>
</dbReference>
<comment type="cofactor">
    <cofactor evidence="2">
        <name>Mg(2+)</name>
        <dbReference type="ChEBI" id="CHEBI:18420"/>
    </cofactor>
</comment>
<protein>
    <recommendedName>
        <fullName evidence="5">ribonuclease H</fullName>
        <ecNumber evidence="5">3.1.26.4</ecNumber>
    </recommendedName>
</protein>
<gene>
    <name evidence="12" type="ORF">METZ01_LOCUS16765</name>
</gene>
<evidence type="ECO:0000313" key="12">
    <source>
        <dbReference type="EMBL" id="SUZ63911.1"/>
    </source>
</evidence>
<proteinExistence type="inferred from homology"/>
<evidence type="ECO:0000256" key="4">
    <source>
        <dbReference type="ARBA" id="ARBA00011245"/>
    </source>
</evidence>
<dbReference type="EC" id="3.1.26.4" evidence="5"/>
<reference evidence="12" key="1">
    <citation type="submission" date="2018-05" db="EMBL/GenBank/DDBJ databases">
        <authorList>
            <person name="Lanie J.A."/>
            <person name="Ng W.-L."/>
            <person name="Kazmierczak K.M."/>
            <person name="Andrzejewski T.M."/>
            <person name="Davidsen T.M."/>
            <person name="Wayne K.J."/>
            <person name="Tettelin H."/>
            <person name="Glass J.I."/>
            <person name="Rusch D."/>
            <person name="Podicherti R."/>
            <person name="Tsui H.-C.T."/>
            <person name="Winkler M.E."/>
        </authorList>
    </citation>
    <scope>NUCLEOTIDE SEQUENCE</scope>
</reference>
<keyword evidence="9" id="KW-0378">Hydrolase</keyword>
<name>A0A381PAB4_9ZZZZ</name>
<evidence type="ECO:0000256" key="5">
    <source>
        <dbReference type="ARBA" id="ARBA00012180"/>
    </source>
</evidence>
<dbReference type="InterPro" id="IPR036397">
    <property type="entry name" value="RNaseH_sf"/>
</dbReference>
<comment type="catalytic activity">
    <reaction evidence="1">
        <text>Endonucleolytic cleavage to 5'-phosphomonoester.</text>
        <dbReference type="EC" id="3.1.26.4"/>
    </reaction>
</comment>
<evidence type="ECO:0000256" key="1">
    <source>
        <dbReference type="ARBA" id="ARBA00000077"/>
    </source>
</evidence>
<dbReference type="Pfam" id="PF00075">
    <property type="entry name" value="RNase_H"/>
    <property type="match status" value="1"/>
</dbReference>
<evidence type="ECO:0000256" key="10">
    <source>
        <dbReference type="ARBA" id="ARBA00022842"/>
    </source>
</evidence>
<comment type="similarity">
    <text evidence="3">Belongs to the RNase H family.</text>
</comment>
<dbReference type="PANTHER" id="PTHR10642:SF26">
    <property type="entry name" value="RIBONUCLEASE H1"/>
    <property type="match status" value="1"/>
</dbReference>
<dbReference type="GO" id="GO:0004523">
    <property type="term" value="F:RNA-DNA hybrid ribonuclease activity"/>
    <property type="evidence" value="ECO:0007669"/>
    <property type="project" value="UniProtKB-EC"/>
</dbReference>
<dbReference type="CDD" id="cd09278">
    <property type="entry name" value="RNase_HI_prokaryote_like"/>
    <property type="match status" value="1"/>
</dbReference>
<dbReference type="SUPFAM" id="SSF102405">
    <property type="entry name" value="MCP/YpsA-like"/>
    <property type="match status" value="1"/>
</dbReference>
<dbReference type="InterPro" id="IPR022892">
    <property type="entry name" value="RNaseHI"/>
</dbReference>
<evidence type="ECO:0000256" key="8">
    <source>
        <dbReference type="ARBA" id="ARBA00022759"/>
    </source>
</evidence>
<feature type="domain" description="RNase H type-1" evidence="11">
    <location>
        <begin position="1"/>
        <end position="137"/>
    </location>
</feature>
<organism evidence="12">
    <name type="scientific">marine metagenome</name>
    <dbReference type="NCBI Taxonomy" id="408172"/>
    <lineage>
        <taxon>unclassified sequences</taxon>
        <taxon>metagenomes</taxon>
        <taxon>ecological metagenomes</taxon>
    </lineage>
</organism>
<dbReference type="GO" id="GO:0003676">
    <property type="term" value="F:nucleic acid binding"/>
    <property type="evidence" value="ECO:0007669"/>
    <property type="project" value="InterPro"/>
</dbReference>
<dbReference type="Pfam" id="PF06908">
    <property type="entry name" value="YpsA"/>
    <property type="match status" value="1"/>
</dbReference>